<dbReference type="Pfam" id="PF09723">
    <property type="entry name" value="Zn_ribbon_8"/>
    <property type="match status" value="1"/>
</dbReference>
<protein>
    <submittedName>
        <fullName evidence="3">FmdB family transcriptional regulator</fullName>
    </submittedName>
</protein>
<accession>A0A9X1B7C3</accession>
<gene>
    <name evidence="3" type="ORF">CKO25_02355</name>
</gene>
<dbReference type="NCBIfam" id="TIGR02605">
    <property type="entry name" value="CxxC_CxxC_SSSS"/>
    <property type="match status" value="1"/>
</dbReference>
<proteinExistence type="predicted"/>
<evidence type="ECO:0000256" key="1">
    <source>
        <dbReference type="SAM" id="MobiDB-lite"/>
    </source>
</evidence>
<dbReference type="PANTHER" id="PTHR34404:SF2">
    <property type="entry name" value="CONSERVED SERINE RICH PROTEIN"/>
    <property type="match status" value="1"/>
</dbReference>
<dbReference type="SMART" id="SM00834">
    <property type="entry name" value="CxxC_CXXC_SSSS"/>
    <property type="match status" value="1"/>
</dbReference>
<dbReference type="RefSeq" id="WP_200386275.1">
    <property type="nucleotide sequence ID" value="NZ_NRSD01000001.1"/>
</dbReference>
<comment type="caution">
    <text evidence="3">The sequence shown here is derived from an EMBL/GenBank/DDBJ whole genome shotgun (WGS) entry which is preliminary data.</text>
</comment>
<evidence type="ECO:0000313" key="4">
    <source>
        <dbReference type="Proteomes" id="UP001138802"/>
    </source>
</evidence>
<feature type="domain" description="Putative regulatory protein FmdB zinc ribbon" evidence="2">
    <location>
        <begin position="1"/>
        <end position="42"/>
    </location>
</feature>
<evidence type="ECO:0000259" key="2">
    <source>
        <dbReference type="SMART" id="SM00834"/>
    </source>
</evidence>
<organism evidence="3 4">
    <name type="scientific">Thiocapsa imhoffii</name>
    <dbReference type="NCBI Taxonomy" id="382777"/>
    <lineage>
        <taxon>Bacteria</taxon>
        <taxon>Pseudomonadati</taxon>
        <taxon>Pseudomonadota</taxon>
        <taxon>Gammaproteobacteria</taxon>
        <taxon>Chromatiales</taxon>
        <taxon>Chromatiaceae</taxon>
        <taxon>Thiocapsa</taxon>
    </lineage>
</organism>
<keyword evidence="4" id="KW-1185">Reference proteome</keyword>
<name>A0A9X1B7C3_9GAMM</name>
<feature type="compositionally biased region" description="Low complexity" evidence="1">
    <location>
        <begin position="93"/>
        <end position="115"/>
    </location>
</feature>
<evidence type="ECO:0000313" key="3">
    <source>
        <dbReference type="EMBL" id="MBK1643517.1"/>
    </source>
</evidence>
<dbReference type="AlphaFoldDB" id="A0A9X1B7C3"/>
<dbReference type="InterPro" id="IPR013429">
    <property type="entry name" value="Regulatory_FmdB_Zinc_ribbon"/>
</dbReference>
<reference evidence="3 4" key="1">
    <citation type="journal article" date="2020" name="Microorganisms">
        <title>Osmotic Adaptation and Compatible Solute Biosynthesis of Phototrophic Bacteria as Revealed from Genome Analyses.</title>
        <authorList>
            <person name="Imhoff J.F."/>
            <person name="Rahn T."/>
            <person name="Kunzel S."/>
            <person name="Keller A."/>
            <person name="Neulinger S.C."/>
        </authorList>
    </citation>
    <scope>NUCLEOTIDE SEQUENCE [LARGE SCALE GENOMIC DNA]</scope>
    <source>
        <strain evidence="3 4">DSM 21303</strain>
    </source>
</reference>
<dbReference type="Proteomes" id="UP001138802">
    <property type="component" value="Unassembled WGS sequence"/>
</dbReference>
<sequence length="115" mass="12231">MPIYEYRCEACGHELEQMQKISDPPLTDCPACGQSALRKRISAAAFRLKGGGWYETDFKKSNQKNLHDSGEKGEKKDAKPTEGGGASATSRETTATKSDAAAKTPSAPAAKKPAA</sequence>
<feature type="region of interest" description="Disordered" evidence="1">
    <location>
        <begin position="55"/>
        <end position="115"/>
    </location>
</feature>
<feature type="compositionally biased region" description="Basic and acidic residues" evidence="1">
    <location>
        <begin position="56"/>
        <end position="80"/>
    </location>
</feature>
<dbReference type="EMBL" id="NRSD01000001">
    <property type="protein sequence ID" value="MBK1643517.1"/>
    <property type="molecule type" value="Genomic_DNA"/>
</dbReference>
<dbReference type="PANTHER" id="PTHR34404">
    <property type="entry name" value="REGULATORY PROTEIN, FMDB FAMILY"/>
    <property type="match status" value="1"/>
</dbReference>